<dbReference type="Proteomes" id="UP000228762">
    <property type="component" value="Unassembled WGS sequence"/>
</dbReference>
<name>A0A2M7EKN6_9BACT</name>
<evidence type="ECO:0000313" key="2">
    <source>
        <dbReference type="Proteomes" id="UP000228762"/>
    </source>
</evidence>
<dbReference type="EMBL" id="PFEV01000063">
    <property type="protein sequence ID" value="PIV71132.1"/>
    <property type="molecule type" value="Genomic_DNA"/>
</dbReference>
<reference evidence="2" key="1">
    <citation type="submission" date="2017-09" db="EMBL/GenBank/DDBJ databases">
        <title>Depth-based differentiation of microbial function through sediment-hosted aquifers and enrichment of novel symbionts in the deep terrestrial subsurface.</title>
        <authorList>
            <person name="Probst A.J."/>
            <person name="Ladd B."/>
            <person name="Jarett J.K."/>
            <person name="Geller-Mcgrath D.E."/>
            <person name="Sieber C.M.K."/>
            <person name="Emerson J.B."/>
            <person name="Anantharaman K."/>
            <person name="Thomas B.C."/>
            <person name="Malmstrom R."/>
            <person name="Stieglmeier M."/>
            <person name="Klingl A."/>
            <person name="Woyke T."/>
            <person name="Ryan C.M."/>
            <person name="Banfield J.F."/>
        </authorList>
    </citation>
    <scope>NUCLEOTIDE SEQUENCE [LARGE SCALE GENOMIC DNA]</scope>
</reference>
<dbReference type="AlphaFoldDB" id="A0A2M7EKN6"/>
<protein>
    <submittedName>
        <fullName evidence="1">Uncharacterized protein</fullName>
    </submittedName>
</protein>
<sequence>MTKSKILFLLILFIGVFLRLYGNNWDQGWHLHPDERFLTMVGNDVKIPSSFSEYLNTPTSSFNPGNKGHAFYVYGTLPLLINKVLAQ</sequence>
<feature type="non-terminal residue" evidence="1">
    <location>
        <position position="87"/>
    </location>
</feature>
<comment type="caution">
    <text evidence="1">The sequence shown here is derived from an EMBL/GenBank/DDBJ whole genome shotgun (WGS) entry which is preliminary data.</text>
</comment>
<proteinExistence type="predicted"/>
<accession>A0A2M7EKN6</accession>
<evidence type="ECO:0000313" key="1">
    <source>
        <dbReference type="EMBL" id="PIV71132.1"/>
    </source>
</evidence>
<organism evidence="1 2">
    <name type="scientific">Candidatus Roizmanbacteria bacterium CG17_big_fil_post_rev_8_21_14_2_50_39_7</name>
    <dbReference type="NCBI Taxonomy" id="1974858"/>
    <lineage>
        <taxon>Bacteria</taxon>
        <taxon>Candidatus Roizmaniibacteriota</taxon>
    </lineage>
</organism>
<gene>
    <name evidence="1" type="ORF">COW57_01275</name>
</gene>